<evidence type="ECO:0000256" key="5">
    <source>
        <dbReference type="SAM" id="Phobius"/>
    </source>
</evidence>
<dbReference type="InterPro" id="IPR014044">
    <property type="entry name" value="CAP_dom"/>
</dbReference>
<name>A0A7J5ZET0_DISMA</name>
<dbReference type="InterPro" id="IPR034121">
    <property type="entry name" value="SCP_GLIPR-1-like"/>
</dbReference>
<comment type="subcellular location">
    <subcellularLocation>
        <location evidence="1">Membrane</location>
    </subcellularLocation>
</comment>
<keyword evidence="5" id="KW-0812">Transmembrane</keyword>
<gene>
    <name evidence="7" type="ORF">F7725_022040</name>
</gene>
<dbReference type="PRINTS" id="PR00837">
    <property type="entry name" value="V5TPXLIKE"/>
</dbReference>
<dbReference type="InterPro" id="IPR002413">
    <property type="entry name" value="V5_allergen-like"/>
</dbReference>
<dbReference type="Gene3D" id="3.40.33.10">
    <property type="entry name" value="CAP"/>
    <property type="match status" value="1"/>
</dbReference>
<dbReference type="GO" id="GO:0016020">
    <property type="term" value="C:membrane"/>
    <property type="evidence" value="ECO:0007669"/>
    <property type="project" value="UniProtKB-SubCell"/>
</dbReference>
<feature type="transmembrane region" description="Helical" evidence="5">
    <location>
        <begin position="755"/>
        <end position="773"/>
    </location>
</feature>
<dbReference type="Gene3D" id="3.60.15.10">
    <property type="entry name" value="Ribonuclease Z/Hydroxyacylglutathione hydrolase-like"/>
    <property type="match status" value="1"/>
</dbReference>
<dbReference type="EMBL" id="JAAKFY010000003">
    <property type="protein sequence ID" value="KAF3859641.1"/>
    <property type="molecule type" value="Genomic_DNA"/>
</dbReference>
<feature type="transmembrane region" description="Helical" evidence="5">
    <location>
        <begin position="723"/>
        <end position="743"/>
    </location>
</feature>
<dbReference type="GO" id="GO:0005737">
    <property type="term" value="C:cytoplasm"/>
    <property type="evidence" value="ECO:0007669"/>
    <property type="project" value="TreeGrafter"/>
</dbReference>
<keyword evidence="8" id="KW-1185">Reference proteome</keyword>
<feature type="transmembrane region" description="Helical" evidence="5">
    <location>
        <begin position="450"/>
        <end position="468"/>
    </location>
</feature>
<organism evidence="7 8">
    <name type="scientific">Dissostichus mawsoni</name>
    <name type="common">Antarctic cod</name>
    <dbReference type="NCBI Taxonomy" id="36200"/>
    <lineage>
        <taxon>Eukaryota</taxon>
        <taxon>Metazoa</taxon>
        <taxon>Chordata</taxon>
        <taxon>Craniata</taxon>
        <taxon>Vertebrata</taxon>
        <taxon>Euteleostomi</taxon>
        <taxon>Actinopterygii</taxon>
        <taxon>Neopterygii</taxon>
        <taxon>Teleostei</taxon>
        <taxon>Neoteleostei</taxon>
        <taxon>Acanthomorphata</taxon>
        <taxon>Eupercaria</taxon>
        <taxon>Perciformes</taxon>
        <taxon>Notothenioidei</taxon>
        <taxon>Nototheniidae</taxon>
        <taxon>Dissostichus</taxon>
    </lineage>
</organism>
<keyword evidence="5" id="KW-1133">Transmembrane helix</keyword>
<dbReference type="InterPro" id="IPR036866">
    <property type="entry name" value="RibonucZ/Hydroxyglut_hydro"/>
</dbReference>
<dbReference type="InterPro" id="IPR027033">
    <property type="entry name" value="Cnh"/>
</dbReference>
<sequence>MTSQSAKVLFSLDAEAVGSLKDGANFKKNPEDGKCYIIYKDKSINFGETRFMFDPWLKGPAFARGWWLLHEPPADAMDRLCSADLIYISHMHSDHLSYPTLKDLAKRRPDVPIYVGDTSRPVFWYLEQSQVPLTNINVVPFGVWQNVNEHLRFMILMDGVHPELDTCLIVEYKGASGFPMTFFGGKYTGNLYQNERVKLLNYKSALVKSLEPKIYCPFAGYFVEAHPSDRSIRETNIKNSAENLNARINKVAPDIKTWTPKPGSVLDLGLALRDPTNRAAITDPPANAQIYKDRWDFDLYLNELNGAIGSEIFRHKSWIQFYTPGQAFKTTTLSCGFNVFLVSSLKIKNRISVMRSTVLRGRLWDDLYIGFQNHISRDPDIYHHKFWNHFQTELPVSAPDWDEFLQQAEMGSSCELICLSLLRNILPVPLECSFPVLLPFKNHTLCLERLVLLSMASVVQIFLWAWIIKHSRVCSDSLPENTSKRFVIECLEEHNSARSTVNPPARDMLFMTWDEGLAITAAAWARNCWFEHNTHLKDVRRVHPTFSSVGENLWAGSPASHFNVRRAIKSWVDEVHEYDFDQNRCKGVCGHYTQVVWASSYKVGCAVQLCPNGVKHTSFASREGAIFVCNYATSRNESLVALFLLLGQRLGLFHLRKRNKDSQQKVNALTLTSSIFFLFFTLSRRKNSPWPAPCQPTGNQSATATATYYYYYYYYCYYYCYYYYYYCYCYYCYCYCYCYYYYYYCYYYCYYYYCYYYYCYYYYYYYCCYYYYYYYYCYY</sequence>
<dbReference type="SMART" id="SM00198">
    <property type="entry name" value="SCP"/>
    <property type="match status" value="1"/>
</dbReference>
<dbReference type="PANTHER" id="PTHR46522:SF1">
    <property type="entry name" value="INACTIVE CYTIDINE MONOPHOSPHATE-N-ACETYLNEURAMINIC ACID HYDROXYLASE"/>
    <property type="match status" value="1"/>
</dbReference>
<dbReference type="OrthoDB" id="332863at2759"/>
<dbReference type="GO" id="GO:0030338">
    <property type="term" value="F:CMP-N-acetylneuraminate monooxygenase activity"/>
    <property type="evidence" value="ECO:0007669"/>
    <property type="project" value="TreeGrafter"/>
</dbReference>
<dbReference type="InterPro" id="IPR001283">
    <property type="entry name" value="CRISP-related"/>
</dbReference>
<evidence type="ECO:0000256" key="4">
    <source>
        <dbReference type="ARBA" id="ARBA00023136"/>
    </source>
</evidence>
<feature type="transmembrane region" description="Helical" evidence="5">
    <location>
        <begin position="666"/>
        <end position="683"/>
    </location>
</feature>
<comment type="similarity">
    <text evidence="3">Belongs to the CMP-Neu5Ac hydroxylase family.</text>
</comment>
<dbReference type="PANTHER" id="PTHR46522">
    <property type="entry name" value="CYTIDINE MONOPHOSPHATE-N-ACETYLNEURAMINIC ACID HYDROXYLASE"/>
    <property type="match status" value="1"/>
</dbReference>
<protein>
    <recommendedName>
        <fullName evidence="6">SCP domain-containing protein</fullName>
    </recommendedName>
</protein>
<dbReference type="CDD" id="cd05385">
    <property type="entry name" value="CAP_GLIPR1-like"/>
    <property type="match status" value="1"/>
</dbReference>
<evidence type="ECO:0000256" key="3">
    <source>
        <dbReference type="ARBA" id="ARBA00010303"/>
    </source>
</evidence>
<dbReference type="InterPro" id="IPR018244">
    <property type="entry name" value="Allrgn_V5/Tpx1_CS"/>
</dbReference>
<dbReference type="PROSITE" id="PS01009">
    <property type="entry name" value="CRISP_1"/>
    <property type="match status" value="1"/>
</dbReference>
<evidence type="ECO:0000256" key="1">
    <source>
        <dbReference type="ARBA" id="ARBA00004370"/>
    </source>
</evidence>
<evidence type="ECO:0000313" key="7">
    <source>
        <dbReference type="EMBL" id="KAF3859641.1"/>
    </source>
</evidence>
<accession>A0A7J5ZET0</accession>
<evidence type="ECO:0000256" key="2">
    <source>
        <dbReference type="ARBA" id="ARBA00009923"/>
    </source>
</evidence>
<reference evidence="7 8" key="1">
    <citation type="submission" date="2020-03" db="EMBL/GenBank/DDBJ databases">
        <title>Dissostichus mawsoni Genome sequencing and assembly.</title>
        <authorList>
            <person name="Park H."/>
        </authorList>
    </citation>
    <scope>NUCLEOTIDE SEQUENCE [LARGE SCALE GENOMIC DNA]</scope>
    <source>
        <strain evidence="7">DM0001</strain>
        <tissue evidence="7">Muscle</tissue>
    </source>
</reference>
<comment type="similarity">
    <text evidence="2">Belongs to the CRISP family.</text>
</comment>
<dbReference type="AlphaFoldDB" id="A0A7J5ZET0"/>
<dbReference type="PRINTS" id="PR00838">
    <property type="entry name" value="V5ALLERGEN"/>
</dbReference>
<feature type="domain" description="SCP" evidence="6">
    <location>
        <begin position="485"/>
        <end position="637"/>
    </location>
</feature>
<dbReference type="Pfam" id="PF00188">
    <property type="entry name" value="CAP"/>
    <property type="match status" value="1"/>
</dbReference>
<evidence type="ECO:0000259" key="6">
    <source>
        <dbReference type="SMART" id="SM00198"/>
    </source>
</evidence>
<dbReference type="GO" id="GO:0046381">
    <property type="term" value="P:CMP-N-acetylneuraminate metabolic process"/>
    <property type="evidence" value="ECO:0007669"/>
    <property type="project" value="TreeGrafter"/>
</dbReference>
<evidence type="ECO:0000313" key="8">
    <source>
        <dbReference type="Proteomes" id="UP000518266"/>
    </source>
</evidence>
<dbReference type="GO" id="GO:0005576">
    <property type="term" value="C:extracellular region"/>
    <property type="evidence" value="ECO:0007669"/>
    <property type="project" value="InterPro"/>
</dbReference>
<comment type="caution">
    <text evidence="7">The sequence shown here is derived from an EMBL/GenBank/DDBJ whole genome shotgun (WGS) entry which is preliminary data.</text>
</comment>
<dbReference type="SUPFAM" id="SSF55797">
    <property type="entry name" value="PR-1-like"/>
    <property type="match status" value="1"/>
</dbReference>
<dbReference type="InterPro" id="IPR035940">
    <property type="entry name" value="CAP_sf"/>
</dbReference>
<proteinExistence type="inferred from homology"/>
<dbReference type="SUPFAM" id="SSF56281">
    <property type="entry name" value="Metallo-hydrolase/oxidoreductase"/>
    <property type="match status" value="1"/>
</dbReference>
<keyword evidence="4 5" id="KW-0472">Membrane</keyword>
<dbReference type="Proteomes" id="UP000518266">
    <property type="component" value="Unassembled WGS sequence"/>
</dbReference>